<evidence type="ECO:0000256" key="1">
    <source>
        <dbReference type="ARBA" id="ARBA00006756"/>
    </source>
</evidence>
<feature type="domain" description="Exocyst complex subunit Exo70 C-terminal" evidence="5">
    <location>
        <begin position="476"/>
        <end position="660"/>
    </location>
</feature>
<dbReference type="SUPFAM" id="SSF74788">
    <property type="entry name" value="Cullin repeat-like"/>
    <property type="match status" value="2"/>
</dbReference>
<dbReference type="Pfam" id="PF03081">
    <property type="entry name" value="Exo70_C"/>
    <property type="match status" value="2"/>
</dbReference>
<dbReference type="PANTHER" id="PTHR12542">
    <property type="entry name" value="EXOCYST COMPLEX PROTEIN EXO70"/>
    <property type="match status" value="1"/>
</dbReference>
<dbReference type="InterPro" id="IPR046364">
    <property type="entry name" value="Exo70_C"/>
</dbReference>
<accession>A0ABQ9XDT7</accession>
<evidence type="ECO:0000256" key="4">
    <source>
        <dbReference type="RuleBase" id="RU365026"/>
    </source>
</evidence>
<comment type="similarity">
    <text evidence="1 4">Belongs to the EXO70 family.</text>
</comment>
<keyword evidence="3 4" id="KW-0268">Exocytosis</keyword>
<evidence type="ECO:0000259" key="5">
    <source>
        <dbReference type="Pfam" id="PF03081"/>
    </source>
</evidence>
<evidence type="ECO:0000256" key="2">
    <source>
        <dbReference type="ARBA" id="ARBA00022448"/>
    </source>
</evidence>
<evidence type="ECO:0000256" key="3">
    <source>
        <dbReference type="ARBA" id="ARBA00022483"/>
    </source>
</evidence>
<sequence>MTHQFQSKPVRILVQQEEQKLDAIRTKLALFEQTSGYTSDILNDFDERFTTLHNKVKPLVEKTKINKIKHKNLNDAIKSMESTFDRFQIPMTIQHTLSREPQLKDLTSYLRTLDQALVNIKTLNTLRSTYGQSANKVLSDYRVLLNQTYEILERKYSEALTLFGTMERPEEMVFKYNFTKHETLLILPHLSSYLDEAERKDYQKKYQEIRTQAMQSNCEPLEEQRSRFIDMDGGEGMYVINSHPVLKFIDHMLSIFQFERSVMSAAIGFNESIYEPIIRPAVDLFCSIVRAVCLSSSQSIDEDIKILDVIQAIMSSRNEFIQAFKDTKYALQQFAECLVSAGTRVKALLTEHTLSVANSIKPITLNATVHPCASASVLYMRRLLEFPLTVSEVLKENAPFFSAPQLCIKSLTMNLTASFALQKTPILVDDPTAIYSTPGNPAPLWTDNKPVPNGKKIEYLPVPESTLLRCSGLISTVEGILEQLSNTLQAKADVVKNKGHVHVFLMNNFHYISQTINVVVTLRTVVTREREENIRKRYEMHRKALLEHYMSTLIPSLETNVEIKRKGNDREPRAPMLKISRNAIKEKWNTFNIHFESMLDEISTFTITNESLRQEVVKDFTAELLPAYTKFFNTYNEEPFTERKEKYLKTTPQQLGMNLANIFKADKSKR</sequence>
<dbReference type="InterPro" id="IPR004140">
    <property type="entry name" value="Exo70"/>
</dbReference>
<evidence type="ECO:0000313" key="6">
    <source>
        <dbReference type="EMBL" id="KAK2949029.1"/>
    </source>
</evidence>
<comment type="caution">
    <text evidence="6">The sequence shown here is derived from an EMBL/GenBank/DDBJ whole genome shotgun (WGS) entry which is preliminary data.</text>
</comment>
<dbReference type="PANTHER" id="PTHR12542:SF41">
    <property type="entry name" value="EXOCYST COMPLEX COMPONENT 7"/>
    <property type="match status" value="1"/>
</dbReference>
<gene>
    <name evidence="6" type="ORF">BLNAU_16029</name>
</gene>
<evidence type="ECO:0000313" key="7">
    <source>
        <dbReference type="Proteomes" id="UP001281761"/>
    </source>
</evidence>
<name>A0ABQ9XDT7_9EUKA</name>
<dbReference type="InterPro" id="IPR016159">
    <property type="entry name" value="Cullin_repeat-like_dom_sf"/>
</dbReference>
<keyword evidence="2 4" id="KW-0813">Transport</keyword>
<dbReference type="Gene3D" id="1.20.1280.170">
    <property type="entry name" value="Exocyst complex component Exo70"/>
    <property type="match status" value="1"/>
</dbReference>
<keyword evidence="4" id="KW-0653">Protein transport</keyword>
<protein>
    <recommendedName>
        <fullName evidence="4">Exocyst subunit Exo70 family protein</fullName>
    </recommendedName>
</protein>
<proteinExistence type="inferred from homology"/>
<keyword evidence="7" id="KW-1185">Reference proteome</keyword>
<comment type="function">
    <text evidence="4">Component of the exocyst complex.</text>
</comment>
<dbReference type="Proteomes" id="UP001281761">
    <property type="component" value="Unassembled WGS sequence"/>
</dbReference>
<feature type="domain" description="Exocyst complex subunit Exo70 C-terminal" evidence="5">
    <location>
        <begin position="248"/>
        <end position="397"/>
    </location>
</feature>
<organism evidence="6 7">
    <name type="scientific">Blattamonas nauphoetae</name>
    <dbReference type="NCBI Taxonomy" id="2049346"/>
    <lineage>
        <taxon>Eukaryota</taxon>
        <taxon>Metamonada</taxon>
        <taxon>Preaxostyla</taxon>
        <taxon>Oxymonadida</taxon>
        <taxon>Blattamonas</taxon>
    </lineage>
</organism>
<dbReference type="EMBL" id="JARBJD010000164">
    <property type="protein sequence ID" value="KAK2949029.1"/>
    <property type="molecule type" value="Genomic_DNA"/>
</dbReference>
<reference evidence="6 7" key="1">
    <citation type="journal article" date="2022" name="bioRxiv">
        <title>Genomics of Preaxostyla Flagellates Illuminates Evolutionary Transitions and the Path Towards Mitochondrial Loss.</title>
        <authorList>
            <person name="Novak L.V.F."/>
            <person name="Treitli S.C."/>
            <person name="Pyrih J."/>
            <person name="Halakuc P."/>
            <person name="Pipaliya S.V."/>
            <person name="Vacek V."/>
            <person name="Brzon O."/>
            <person name="Soukal P."/>
            <person name="Eme L."/>
            <person name="Dacks J.B."/>
            <person name="Karnkowska A."/>
            <person name="Elias M."/>
            <person name="Hampl V."/>
        </authorList>
    </citation>
    <scope>NUCLEOTIDE SEQUENCE [LARGE SCALE GENOMIC DNA]</scope>
    <source>
        <strain evidence="6">NAU3</strain>
        <tissue evidence="6">Gut</tissue>
    </source>
</reference>